<accession>A0AAU7DAL5</accession>
<dbReference type="AlphaFoldDB" id="A0AAU7DAL5"/>
<feature type="compositionally biased region" description="Low complexity" evidence="1">
    <location>
        <begin position="20"/>
        <end position="46"/>
    </location>
</feature>
<feature type="region of interest" description="Disordered" evidence="1">
    <location>
        <begin position="20"/>
        <end position="47"/>
    </location>
</feature>
<reference evidence="4" key="1">
    <citation type="submission" date="2023-03" db="EMBL/GenBank/DDBJ databases">
        <title>Edaphobacter sp.</title>
        <authorList>
            <person name="Huber K.J."/>
            <person name="Papendorf J."/>
            <person name="Pilke C."/>
            <person name="Bunk B."/>
            <person name="Sproeer C."/>
            <person name="Pester M."/>
        </authorList>
    </citation>
    <scope>NUCLEOTIDE SEQUENCE</scope>
    <source>
        <strain evidence="3">DSM 109919</strain>
        <strain evidence="4">DSM 109920</strain>
    </source>
</reference>
<feature type="chain" id="PRO_5043288649" description="Outer membrane protein beta-barrel domain-containing protein" evidence="2">
    <location>
        <begin position="19"/>
        <end position="216"/>
    </location>
</feature>
<evidence type="ECO:0000256" key="2">
    <source>
        <dbReference type="SAM" id="SignalP"/>
    </source>
</evidence>
<organism evidence="4">
    <name type="scientific">Edaphobacter paludis</name>
    <dbReference type="NCBI Taxonomy" id="3035702"/>
    <lineage>
        <taxon>Bacteria</taxon>
        <taxon>Pseudomonadati</taxon>
        <taxon>Acidobacteriota</taxon>
        <taxon>Terriglobia</taxon>
        <taxon>Terriglobales</taxon>
        <taxon>Acidobacteriaceae</taxon>
        <taxon>Edaphobacter</taxon>
    </lineage>
</organism>
<feature type="signal peptide" evidence="2">
    <location>
        <begin position="1"/>
        <end position="18"/>
    </location>
</feature>
<sequence>MVKILLACLLVIPVGLQAQSSNSNSSSIVAPDSSAGGSPSAQQPQATSGGFFSRGVFTPSMHDAPVGSFTASYVYQYAPDLAGANRSLMGWSATPEVNFTKYLGLQAEFTSLYMRSVYPGQDRLMMAAGPRFNFAPHSRFSPFAFAEGGEIRATRKLSDVSDWNPVATGGIGLNYKISRGISFQLIPGEYVGQLQDDNSWNHSFMSKAGITFNFYK</sequence>
<evidence type="ECO:0008006" key="5">
    <source>
        <dbReference type="Google" id="ProtNLM"/>
    </source>
</evidence>
<evidence type="ECO:0000313" key="4">
    <source>
        <dbReference type="EMBL" id="XBH14406.1"/>
    </source>
</evidence>
<dbReference type="KEGG" id="epl:P4G45_04430"/>
<dbReference type="RefSeq" id="WP_348268465.1">
    <property type="nucleotide sequence ID" value="NZ_CP121194.1"/>
</dbReference>
<dbReference type="InterPro" id="IPR011250">
    <property type="entry name" value="OMP/PagP_B-barrel"/>
</dbReference>
<gene>
    <name evidence="3" type="ORF">P4G45_04430</name>
    <name evidence="4" type="ORF">P8936_04395</name>
</gene>
<name>A0AAU7DAL5_9BACT</name>
<accession>A0AAU7D1E0</accession>
<dbReference type="EMBL" id="CP121195">
    <property type="protein sequence ID" value="XBH14406.1"/>
    <property type="molecule type" value="Genomic_DNA"/>
</dbReference>
<evidence type="ECO:0000256" key="1">
    <source>
        <dbReference type="SAM" id="MobiDB-lite"/>
    </source>
</evidence>
<keyword evidence="2" id="KW-0732">Signal</keyword>
<protein>
    <recommendedName>
        <fullName evidence="5">Outer membrane protein beta-barrel domain-containing protein</fullName>
    </recommendedName>
</protein>
<dbReference type="SUPFAM" id="SSF56925">
    <property type="entry name" value="OMPA-like"/>
    <property type="match status" value="1"/>
</dbReference>
<evidence type="ECO:0000313" key="3">
    <source>
        <dbReference type="EMBL" id="XBH10978.1"/>
    </source>
</evidence>
<dbReference type="EMBL" id="CP121194">
    <property type="protein sequence ID" value="XBH10978.1"/>
    <property type="molecule type" value="Genomic_DNA"/>
</dbReference>
<proteinExistence type="predicted"/>
<dbReference type="Gene3D" id="2.40.160.20">
    <property type="match status" value="1"/>
</dbReference>